<dbReference type="Gene3D" id="2.180.10.10">
    <property type="entry name" value="RHS repeat-associated core"/>
    <property type="match status" value="2"/>
</dbReference>
<evidence type="ECO:0000313" key="5">
    <source>
        <dbReference type="Proteomes" id="UP000193450"/>
    </source>
</evidence>
<dbReference type="InterPro" id="IPR031325">
    <property type="entry name" value="RHS_repeat"/>
</dbReference>
<name>A0A1X9NIX9_9GAMM</name>
<feature type="region of interest" description="Disordered" evidence="2">
    <location>
        <begin position="144"/>
        <end position="166"/>
    </location>
</feature>
<dbReference type="InterPro" id="IPR006530">
    <property type="entry name" value="YD"/>
</dbReference>
<protein>
    <recommendedName>
        <fullName evidence="3">Teneurin-like YD-shell domain-containing protein</fullName>
    </recommendedName>
</protein>
<evidence type="ECO:0000256" key="1">
    <source>
        <dbReference type="ARBA" id="ARBA00022737"/>
    </source>
</evidence>
<organism evidence="4 5">
    <name type="scientific">Oceanicoccus sagamiensis</name>
    <dbReference type="NCBI Taxonomy" id="716816"/>
    <lineage>
        <taxon>Bacteria</taxon>
        <taxon>Pseudomonadati</taxon>
        <taxon>Pseudomonadota</taxon>
        <taxon>Gammaproteobacteria</taxon>
        <taxon>Cellvibrionales</taxon>
        <taxon>Spongiibacteraceae</taxon>
        <taxon>Oceanicoccus</taxon>
    </lineage>
</organism>
<dbReference type="Pfam" id="PF05593">
    <property type="entry name" value="RHS_repeat"/>
    <property type="match status" value="2"/>
</dbReference>
<feature type="domain" description="Teneurin-like YD-shell" evidence="3">
    <location>
        <begin position="1106"/>
        <end position="1263"/>
    </location>
</feature>
<evidence type="ECO:0000256" key="2">
    <source>
        <dbReference type="SAM" id="MobiDB-lite"/>
    </source>
</evidence>
<reference evidence="4 5" key="1">
    <citation type="submission" date="2016-11" db="EMBL/GenBank/DDBJ databases">
        <title>Trade-off between light-utilization and light-protection in marine flavobacteria.</title>
        <authorList>
            <person name="Kumagai Y."/>
        </authorList>
    </citation>
    <scope>NUCLEOTIDE SEQUENCE [LARGE SCALE GENOMIC DNA]</scope>
    <source>
        <strain evidence="4 5">NBRC 107125</strain>
    </source>
</reference>
<dbReference type="NCBIfam" id="TIGR01643">
    <property type="entry name" value="YD_repeat_2x"/>
    <property type="match status" value="4"/>
</dbReference>
<dbReference type="RefSeq" id="WP_169713945.1">
    <property type="nucleotide sequence ID" value="NZ_CP019343.1"/>
</dbReference>
<sequence length="1289" mass="142298">MLRFQRLQVLNVLKLKELKELQHKNQSQITKPPASVVSKKLKLTSLVAMALLGQSGLVHAACDGWNGPDGSCGESAYTLAKSWCDAEAASIGSDIGEITVWSTANPVDIQATCGLLNIVEGEKRGVGIRHAAVYKRGEFYNDDDKDNDDCSSNAQQASSSEKAGNPINIRTGVKTQIENDITAPVGSELGVTRHYSRSEYTDAQWRWHFAYSGKHLNLRELRFLLPCPGINTSCTDYDRVELYIDAHQQNGTIARLGSAVDFVDVPSDTTGQDVYKLFNPQSTSKRRGLSASFNDSANRWELSNHQGTEYYNIDGKFIGAKKNNGYHYTITLESNGEVDRVDDSAGHWLDYTFGQDPLANNYGKIEFIESSTGEVVHYTYDASGRLTHAGYGEDKNNLAAFVYRQYHYEDPAYTAGLTGITDENNQRYANWTYANFPDEGWAGTSSSHGSLGALSYQDLVTALADPDYSNTNLVDFTAINYSVEGTSGADATQVINPLGKKTQYEFTVIPRNGHIDERNKGFERIKGVETTSCARTWEKYEYDSYGYIKTKTRKSASFGAIWSDERVTYINDENGLPLTITTKDSLGPVRTVKNQWNAARQITDETVGTDGNVTNDTVHTHYEYLPNSRLSKKTVTDLTNYTSPYASNGKTRTWDYSYTYWDAEQAQLKNQTVDGPRTDVADIATFEYNTHGQLIKSTNALGHVTQVLEHSPHGHPGKIIDANGVETRMGYTFRGWLETVTIENGTEDVVTTLTYDDVGLVTGITLPNGSSLQYHYDSAHRLYQVTDSSGASIEYTLDNAGNRIAEVIKDSGGLIVKSQTQVFDELSRLQQTLGANNQSVSYEYDLNDNPVTTIDGKAKQSSASFDGFDRLTEQVDRSNYSSQYSYDTEGRITSVTDQRGLITTYQYDGLGNLMQVISPDSGTTTYTYDAAGNRLSQTDARGVVALYTYDALNRLTNTSYPANSAENISYSYDDISANNKGIGRMTSVSDETGSSSYQYDFMGNVVNKTTLIGSIQYTTEYNYNSLGQVSSMTYPSGRIVHYSYDSLGRATGISTQQDAAANIEPLVSAATYLPFGGLTSYTFGNGIVQNLSYDQDYRLNSSTAQGTVNPLELTYSYDLNNNVGSIADVLNGANDQSFVYDANDRLQQAVGEYGQLDYQYDGVGNRTQKTTTTATQATTETYHYSPNSNQLNHIDSAGSLLNPVRIFHYDAKGNLTKQNTANGRETNYVYNEAGRYVQLDLLQNLRVLYSYNALGQRVTKTAIGGAPLLIITTMIKLAACFPLPVPQVM</sequence>
<evidence type="ECO:0000313" key="4">
    <source>
        <dbReference type="EMBL" id="ARN73943.1"/>
    </source>
</evidence>
<dbReference type="KEGG" id="osg:BST96_07330"/>
<accession>A0A1X9NIX9</accession>
<feature type="domain" description="Teneurin-like YD-shell" evidence="3">
    <location>
        <begin position="803"/>
        <end position="974"/>
    </location>
</feature>
<dbReference type="STRING" id="716816.BST96_07330"/>
<dbReference type="PANTHER" id="PTHR32305:SF15">
    <property type="entry name" value="PROTEIN RHSA-RELATED"/>
    <property type="match status" value="1"/>
</dbReference>
<dbReference type="PANTHER" id="PTHR32305">
    <property type="match status" value="1"/>
</dbReference>
<gene>
    <name evidence="4" type="ORF">BST96_07330</name>
</gene>
<keyword evidence="5" id="KW-1185">Reference proteome</keyword>
<dbReference type="InterPro" id="IPR050708">
    <property type="entry name" value="T6SS_VgrG/RHS"/>
</dbReference>
<dbReference type="Proteomes" id="UP000193450">
    <property type="component" value="Chromosome"/>
</dbReference>
<proteinExistence type="predicted"/>
<keyword evidence="1" id="KW-0677">Repeat</keyword>
<dbReference type="InterPro" id="IPR056823">
    <property type="entry name" value="TEN-like_YD-shell"/>
</dbReference>
<evidence type="ECO:0000259" key="3">
    <source>
        <dbReference type="Pfam" id="PF25023"/>
    </source>
</evidence>
<feature type="compositionally biased region" description="Polar residues" evidence="2">
    <location>
        <begin position="150"/>
        <end position="162"/>
    </location>
</feature>
<dbReference type="EMBL" id="CP019343">
    <property type="protein sequence ID" value="ARN73943.1"/>
    <property type="molecule type" value="Genomic_DNA"/>
</dbReference>
<dbReference type="Pfam" id="PF25023">
    <property type="entry name" value="TEN_YD-shell"/>
    <property type="match status" value="2"/>
</dbReference>